<dbReference type="Proteomes" id="UP001272242">
    <property type="component" value="Unassembled WGS sequence"/>
</dbReference>
<dbReference type="RefSeq" id="WP_320686785.1">
    <property type="nucleotide sequence ID" value="NZ_JAXBLV010000175.1"/>
</dbReference>
<dbReference type="PANTHER" id="PTHR18640:SF5">
    <property type="entry name" value="SODIUM_BILE ACID COTRANSPORTER 7"/>
    <property type="match status" value="1"/>
</dbReference>
<comment type="caution">
    <text evidence="3">The sequence shown here is derived from an EMBL/GenBank/DDBJ whole genome shotgun (WGS) entry which is preliminary data.</text>
</comment>
<feature type="transmembrane region" description="Helical" evidence="2">
    <location>
        <begin position="243"/>
        <end position="265"/>
    </location>
</feature>
<feature type="transmembrane region" description="Helical" evidence="2">
    <location>
        <begin position="138"/>
        <end position="158"/>
    </location>
</feature>
<name>A0ABU5EXX6_9BACT</name>
<accession>A0ABU5EXX6</accession>
<reference evidence="4" key="1">
    <citation type="journal article" date="2023" name="Mar. Drugs">
        <title>Gemmata algarum, a Novel Planctomycete Isolated from an Algal Mat, Displays Antimicrobial Activity.</title>
        <authorList>
            <person name="Kumar G."/>
            <person name="Kallscheuer N."/>
            <person name="Kashif M."/>
            <person name="Ahamad S."/>
            <person name="Jagadeeshwari U."/>
            <person name="Pannikurungottu S."/>
            <person name="Haufschild T."/>
            <person name="Kabuu M."/>
            <person name="Sasikala C."/>
            <person name="Jogler C."/>
            <person name="Ramana C."/>
        </authorList>
    </citation>
    <scope>NUCLEOTIDE SEQUENCE [LARGE SCALE GENOMIC DNA]</scope>
    <source>
        <strain evidence="4">JC673</strain>
    </source>
</reference>
<evidence type="ECO:0000256" key="2">
    <source>
        <dbReference type="SAM" id="Phobius"/>
    </source>
</evidence>
<organism evidence="3 4">
    <name type="scientific">Gemmata algarum</name>
    <dbReference type="NCBI Taxonomy" id="2975278"/>
    <lineage>
        <taxon>Bacteria</taxon>
        <taxon>Pseudomonadati</taxon>
        <taxon>Planctomycetota</taxon>
        <taxon>Planctomycetia</taxon>
        <taxon>Gemmatales</taxon>
        <taxon>Gemmataceae</taxon>
        <taxon>Gemmata</taxon>
    </lineage>
</organism>
<gene>
    <name evidence="3" type="ORF">R5W23_001377</name>
</gene>
<dbReference type="InterPro" id="IPR016833">
    <property type="entry name" value="Put_Na-Bile_cotransptr"/>
</dbReference>
<feature type="transmembrane region" description="Helical" evidence="2">
    <location>
        <begin position="46"/>
        <end position="66"/>
    </location>
</feature>
<protein>
    <submittedName>
        <fullName evidence="3">Bile acid:sodium symporter</fullName>
    </submittedName>
</protein>
<feature type="compositionally biased region" description="Polar residues" evidence="1">
    <location>
        <begin position="337"/>
        <end position="349"/>
    </location>
</feature>
<dbReference type="PANTHER" id="PTHR18640">
    <property type="entry name" value="SOLUTE CARRIER FAMILY 10 MEMBER 7"/>
    <property type="match status" value="1"/>
</dbReference>
<evidence type="ECO:0000313" key="4">
    <source>
        <dbReference type="Proteomes" id="UP001272242"/>
    </source>
</evidence>
<feature type="transmembrane region" description="Helical" evidence="2">
    <location>
        <begin position="111"/>
        <end position="131"/>
    </location>
</feature>
<dbReference type="Gene3D" id="1.20.1530.20">
    <property type="match status" value="1"/>
</dbReference>
<proteinExistence type="predicted"/>
<keyword evidence="2" id="KW-0812">Transmembrane</keyword>
<keyword evidence="4" id="KW-1185">Reference proteome</keyword>
<keyword evidence="2" id="KW-0472">Membrane</keyword>
<feature type="region of interest" description="Disordered" evidence="1">
    <location>
        <begin position="329"/>
        <end position="349"/>
    </location>
</feature>
<evidence type="ECO:0000256" key="1">
    <source>
        <dbReference type="SAM" id="MobiDB-lite"/>
    </source>
</evidence>
<dbReference type="PIRSF" id="PIRSF026166">
    <property type="entry name" value="UCP026166"/>
    <property type="match status" value="1"/>
</dbReference>
<evidence type="ECO:0000313" key="3">
    <source>
        <dbReference type="EMBL" id="MDY3560152.1"/>
    </source>
</evidence>
<feature type="transmembrane region" description="Helical" evidence="2">
    <location>
        <begin position="14"/>
        <end position="31"/>
    </location>
</feature>
<dbReference type="InterPro" id="IPR038770">
    <property type="entry name" value="Na+/solute_symporter_sf"/>
</dbReference>
<feature type="transmembrane region" description="Helical" evidence="2">
    <location>
        <begin position="170"/>
        <end position="191"/>
    </location>
</feature>
<dbReference type="EMBL" id="JAXBLV010000175">
    <property type="protein sequence ID" value="MDY3560152.1"/>
    <property type="molecule type" value="Genomic_DNA"/>
</dbReference>
<feature type="transmembrane region" description="Helical" evidence="2">
    <location>
        <begin position="78"/>
        <end position="99"/>
    </location>
</feature>
<keyword evidence="2" id="KW-1133">Transmembrane helix</keyword>
<sequence length="349" mass="36640">MSARRLSAVLHRRLDWFLVGMAAAVGLAWLFPDPGADGGWMHPEVLTKAGVAVVFFLHGIGLPFAALKAGTLRWPLHLTVQACTFLLFPLMGIGLLALAGGHLPAGLRLGFFYLCALPSTVSSSVALTAAARGNVPAAVFNATLSALLGVLLTPLWLAANVAPGGAGVPLGPVVLDLIIWLVLPLVAGQLLRPWLGGWAARNKRFTQRVDRGTVLLLVYTSFCDSVKRGVWTGQGWETLAVAVAGSALLLTAALLATSAACRLLGFPEEDRIAAVFCGSKKTLASGVPMAALIFGASADTGLILVPIMIYHPLQLVVCGVLAGRWARREPEPEPREQSVTPDRSPQTGG</sequence>
<dbReference type="Pfam" id="PF13593">
    <property type="entry name" value="SBF_like"/>
    <property type="match status" value="1"/>
</dbReference>